<organism evidence="1">
    <name type="scientific">Streptococcus iners</name>
    <dbReference type="NCBI Taxonomy" id="3028084"/>
    <lineage>
        <taxon>Bacteria</taxon>
        <taxon>Bacillati</taxon>
        <taxon>Bacillota</taxon>
        <taxon>Bacilli</taxon>
        <taxon>Lactobacillales</taxon>
        <taxon>Streptococcaceae</taxon>
        <taxon>Streptococcus</taxon>
    </lineage>
</organism>
<accession>A0AA97AER5</accession>
<protein>
    <recommendedName>
        <fullName evidence="2">Phage protein</fullName>
    </recommendedName>
</protein>
<proteinExistence type="predicted"/>
<evidence type="ECO:0000313" key="1">
    <source>
        <dbReference type="EMBL" id="WNY51651.1"/>
    </source>
</evidence>
<name>A0AA97AER5_9STRE</name>
<dbReference type="AlphaFoldDB" id="A0AA97AER5"/>
<sequence length="159" mass="17951">MEIKVKSTVVNIKFDYALMFSVDKELATRNKETGQSNNDGVGALFLKILNKEDSGIVDLIKISMPKSAKNVAENDIIAAVGNHIEHLVVEEGMEIEAAYDSIFNEIKQEMVDSGFFKSKISKYLKNLEKARRYFETQEDSEMQLEEFDEIIGTMKSALS</sequence>
<dbReference type="EMBL" id="CP118735">
    <property type="protein sequence ID" value="WNY51651.1"/>
    <property type="molecule type" value="Genomic_DNA"/>
</dbReference>
<gene>
    <name evidence="1" type="ORF">PW252_03110</name>
</gene>
<dbReference type="KEGG" id="sins:PW252_03110"/>
<evidence type="ECO:0008006" key="2">
    <source>
        <dbReference type="Google" id="ProtNLM"/>
    </source>
</evidence>
<reference evidence="1" key="1">
    <citation type="submission" date="2023-02" db="EMBL/GenBank/DDBJ databases">
        <title>Streptococcus sp. Genome Sequencing and Assembly.</title>
        <authorList>
            <person name="Shore S.M."/>
            <person name="Nicholson T.L."/>
        </authorList>
    </citation>
    <scope>NUCLEOTIDE SEQUENCE</scope>
    <source>
        <strain evidence="1">29887</strain>
    </source>
</reference>
<dbReference type="RefSeq" id="WP_248050630.1">
    <property type="nucleotide sequence ID" value="NZ_CP118735.1"/>
</dbReference>